<keyword evidence="1" id="KW-1133">Transmembrane helix</keyword>
<keyword evidence="1" id="KW-0472">Membrane</keyword>
<sequence>MTSNKKNIKQKALYGTLAASLLFSGFMVYTWDKVANDYNNLVDEYNKLKKTEGGTATTKWDSKNINKFLYHAEKMVNEAKNPLYDEMTADIILMEIKNAFLEVKQLKLPREYEDAIFWVYSSADTLQSVYTNDSFSNQTRETQRKTLEKQIEIVKELTDKYKA</sequence>
<dbReference type="Proteomes" id="UP000219922">
    <property type="component" value="Unassembled WGS sequence"/>
</dbReference>
<dbReference type="EMBL" id="NVMX01000039">
    <property type="protein sequence ID" value="PDZ96527.1"/>
    <property type="molecule type" value="Genomic_DNA"/>
</dbReference>
<dbReference type="AlphaFoldDB" id="A0A9X6XX09"/>
<reference evidence="2 3" key="1">
    <citation type="submission" date="2017-09" db="EMBL/GenBank/DDBJ databases">
        <title>Large-scale bioinformatics analysis of Bacillus genomes uncovers conserved roles of natural products in bacterial physiology.</title>
        <authorList>
            <consortium name="Agbiome Team Llc"/>
            <person name="Bleich R.M."/>
            <person name="Grubbs K.J."/>
            <person name="Santa Maria K.C."/>
            <person name="Allen S.E."/>
            <person name="Farag S."/>
            <person name="Shank E.A."/>
            <person name="Bowers A."/>
        </authorList>
    </citation>
    <scope>NUCLEOTIDE SEQUENCE [LARGE SCALE GENOMIC DNA]</scope>
    <source>
        <strain evidence="2 3">AFS092789</strain>
    </source>
</reference>
<feature type="transmembrane region" description="Helical" evidence="1">
    <location>
        <begin position="12"/>
        <end position="31"/>
    </location>
</feature>
<gene>
    <name evidence="2" type="ORF">CON36_22385</name>
</gene>
<organism evidence="2 3">
    <name type="scientific">Bacillus cereus</name>
    <dbReference type="NCBI Taxonomy" id="1396"/>
    <lineage>
        <taxon>Bacteria</taxon>
        <taxon>Bacillati</taxon>
        <taxon>Bacillota</taxon>
        <taxon>Bacilli</taxon>
        <taxon>Bacillales</taxon>
        <taxon>Bacillaceae</taxon>
        <taxon>Bacillus</taxon>
        <taxon>Bacillus cereus group</taxon>
    </lineage>
</organism>
<dbReference type="RefSeq" id="WP_058839132.1">
    <property type="nucleotide sequence ID" value="NZ_NVMX01000039.1"/>
</dbReference>
<accession>A0A9X6XX09</accession>
<protein>
    <submittedName>
        <fullName evidence="2">Uncharacterized protein</fullName>
    </submittedName>
</protein>
<keyword evidence="1" id="KW-0812">Transmembrane</keyword>
<name>A0A9X6XX09_BACCE</name>
<proteinExistence type="predicted"/>
<evidence type="ECO:0000313" key="3">
    <source>
        <dbReference type="Proteomes" id="UP000219922"/>
    </source>
</evidence>
<evidence type="ECO:0000256" key="1">
    <source>
        <dbReference type="SAM" id="Phobius"/>
    </source>
</evidence>
<evidence type="ECO:0000313" key="2">
    <source>
        <dbReference type="EMBL" id="PDZ96527.1"/>
    </source>
</evidence>
<comment type="caution">
    <text evidence="2">The sequence shown here is derived from an EMBL/GenBank/DDBJ whole genome shotgun (WGS) entry which is preliminary data.</text>
</comment>